<gene>
    <name evidence="1" type="ORF">HNP82_002650</name>
</gene>
<protein>
    <submittedName>
        <fullName evidence="1">Uncharacterized protein</fullName>
    </submittedName>
</protein>
<sequence length="742" mass="85923">MERSFNNRTSVIYQNPMHPKNYKIVKRRWILVPMCEYKVSVPYPKPNTLNLFQMTILRLLISGSKDDAYIAGKLCLHEELVAFVIDELKRYQLIDERRRVTDKGLNLVRTDTDSYEIKTGYVYYNYVTKTFMDAFVTDDKHNEVETGSRYDGRIKFDLGTVANRDWKNGIILNVDTSAIVEPTPYDVIAICKKHNRRTRNLGFMDEEMDDIKSMAEAEKEKNRGEDMDLPWEIQSVKMLGTQKDVYVATYLFMAADDVINRSKLQVCYPFGEGTSANLVECVDKLSHKKENAKLKNEILGLKDDVFGMSDAELDAVRKGHADAEKKIKRILSEKIDDYPAVRDALLSVESSFLLVQELLEANKGSNKDIIKKNLDDYIVNNYNLLASILTYTAKEYDYFTDAQLANHVEQNAIMLKELARKQGFVVIDGRDTDKFFRVKSRAVKEAANSSQQQLNALFSYNLIVADHFSEHPFYKLAKNVPELIPYLSRLRDLRNDSAHPNEMPQEFKWVSSYRKKNMYIAFLLLKGLQFNDTDEDNQGGDSGSKEKLVKAMRDAELSCESIYTEYFQRNGNIANQLRNLQFENLLMGENYPNRASEVFEAIFKETLSRRLVPDCIKDVKDSSKLEMREELLKEMQGFGFEITDTPFYYKDRVLATFRDYTKGTLITLFYAWYYSEGKRTDGMLKDLSVRCPEFVKLIDEISNNRGHSGKMDFKDKKLDFTKKHIDNAINSILEVMFEHGVL</sequence>
<organism evidence="1 2">
    <name type="scientific">Catenibacillus scindens</name>
    <dbReference type="NCBI Taxonomy" id="673271"/>
    <lineage>
        <taxon>Bacteria</taxon>
        <taxon>Bacillati</taxon>
        <taxon>Bacillota</taxon>
        <taxon>Clostridia</taxon>
        <taxon>Lachnospirales</taxon>
        <taxon>Lachnospiraceae</taxon>
        <taxon>Catenibacillus</taxon>
    </lineage>
</organism>
<reference evidence="1 2" key="1">
    <citation type="submission" date="2020-08" db="EMBL/GenBank/DDBJ databases">
        <title>Genomic Encyclopedia of Type Strains, Phase IV (KMG-IV): sequencing the most valuable type-strain genomes for metagenomic binning, comparative biology and taxonomic classification.</title>
        <authorList>
            <person name="Goeker M."/>
        </authorList>
    </citation>
    <scope>NUCLEOTIDE SEQUENCE [LARGE SCALE GENOMIC DNA]</scope>
    <source>
        <strain evidence="1 2">DSM 106146</strain>
    </source>
</reference>
<evidence type="ECO:0000313" key="2">
    <source>
        <dbReference type="Proteomes" id="UP000543642"/>
    </source>
</evidence>
<dbReference type="AlphaFoldDB" id="A0A7W8HBW4"/>
<evidence type="ECO:0000313" key="1">
    <source>
        <dbReference type="EMBL" id="MBB5265504.1"/>
    </source>
</evidence>
<dbReference type="RefSeq" id="WP_183775429.1">
    <property type="nucleotide sequence ID" value="NZ_JACHFW010000012.1"/>
</dbReference>
<comment type="caution">
    <text evidence="1">The sequence shown here is derived from an EMBL/GenBank/DDBJ whole genome shotgun (WGS) entry which is preliminary data.</text>
</comment>
<name>A0A7W8HBW4_9FIRM</name>
<proteinExistence type="predicted"/>
<keyword evidence="2" id="KW-1185">Reference proteome</keyword>
<accession>A0A7W8HBW4</accession>
<dbReference type="Proteomes" id="UP000543642">
    <property type="component" value="Unassembled WGS sequence"/>
</dbReference>
<dbReference type="EMBL" id="JACHFW010000012">
    <property type="protein sequence ID" value="MBB5265504.1"/>
    <property type="molecule type" value="Genomic_DNA"/>
</dbReference>